<reference evidence="2 3" key="1">
    <citation type="submission" date="2013-08" db="EMBL/GenBank/DDBJ databases">
        <authorList>
            <person name="Weinstock G."/>
            <person name="Sodergren E."/>
            <person name="Wylie T."/>
            <person name="Fulton L."/>
            <person name="Fulton R."/>
            <person name="Fronick C."/>
            <person name="O'Laughlin M."/>
            <person name="Godfrey J."/>
            <person name="Miner T."/>
            <person name="Herter B."/>
            <person name="Appelbaum E."/>
            <person name="Cordes M."/>
            <person name="Lek S."/>
            <person name="Wollam A."/>
            <person name="Pepin K.H."/>
            <person name="Palsikar V.B."/>
            <person name="Mitreva M."/>
            <person name="Wilson R.K."/>
        </authorList>
    </citation>
    <scope>NUCLEOTIDE SEQUENCE [LARGE SCALE GENOMIC DNA]</scope>
    <source>
        <strain evidence="2 3">ATCC 700332</strain>
    </source>
</reference>
<feature type="transmembrane region" description="Helical" evidence="1">
    <location>
        <begin position="55"/>
        <end position="78"/>
    </location>
</feature>
<organism evidence="2 3">
    <name type="scientific">Treponema lecithinolyticum ATCC 700332</name>
    <dbReference type="NCBI Taxonomy" id="1321815"/>
    <lineage>
        <taxon>Bacteria</taxon>
        <taxon>Pseudomonadati</taxon>
        <taxon>Spirochaetota</taxon>
        <taxon>Spirochaetia</taxon>
        <taxon>Spirochaetales</taxon>
        <taxon>Treponemataceae</taxon>
        <taxon>Treponema</taxon>
    </lineage>
</organism>
<comment type="caution">
    <text evidence="2">The sequence shown here is derived from an EMBL/GenBank/DDBJ whole genome shotgun (WGS) entry which is preliminary data.</text>
</comment>
<keyword evidence="1" id="KW-1133">Transmembrane helix</keyword>
<gene>
    <name evidence="2" type="ORF">HMPREF9193_00620</name>
</gene>
<evidence type="ECO:0000313" key="2">
    <source>
        <dbReference type="EMBL" id="ERJ93899.1"/>
    </source>
</evidence>
<protein>
    <submittedName>
        <fullName evidence="2">Uncharacterized protein</fullName>
    </submittedName>
</protein>
<proteinExistence type="predicted"/>
<keyword evidence="1" id="KW-0812">Transmembrane</keyword>
<dbReference type="EMBL" id="AWVH01000013">
    <property type="protein sequence ID" value="ERJ93899.1"/>
    <property type="molecule type" value="Genomic_DNA"/>
</dbReference>
<keyword evidence="3" id="KW-1185">Reference proteome</keyword>
<accession>A0ABN0P0G0</accession>
<sequence length="84" mass="9889">MSNFFFSFCKFFYFAVDTLHGYPLICGIGTLRYYRKKSGVRVFLLPTIRLLYNPCVMNCVPVYVLFGVLYFAVSSWLFENKLEL</sequence>
<evidence type="ECO:0000313" key="3">
    <source>
        <dbReference type="Proteomes" id="UP000016649"/>
    </source>
</evidence>
<name>A0ABN0P0G0_TRELE</name>
<keyword evidence="1" id="KW-0472">Membrane</keyword>
<dbReference type="Proteomes" id="UP000016649">
    <property type="component" value="Unassembled WGS sequence"/>
</dbReference>
<feature type="transmembrane region" description="Helical" evidence="1">
    <location>
        <begin position="12"/>
        <end position="34"/>
    </location>
</feature>
<evidence type="ECO:0000256" key="1">
    <source>
        <dbReference type="SAM" id="Phobius"/>
    </source>
</evidence>